<protein>
    <recommendedName>
        <fullName evidence="4">DUF466 domain-containing protein</fullName>
    </recommendedName>
</protein>
<evidence type="ECO:0000256" key="1">
    <source>
        <dbReference type="SAM" id="MobiDB-lite"/>
    </source>
</evidence>
<feature type="region of interest" description="Disordered" evidence="1">
    <location>
        <begin position="1"/>
        <end position="21"/>
    </location>
</feature>
<evidence type="ECO:0000313" key="2">
    <source>
        <dbReference type="EMBL" id="CAG9933452.1"/>
    </source>
</evidence>
<sequence>MGTGLIKRSASESSSTVNDSSLPVLETTQDVNRYIAQSATLRTNGTCIEPLAFWSYVWRTIRELSGDDAYERYIAQHTTNHPDTTPLARKDFFLYQQQQKWSGLQRCC</sequence>
<reference evidence="2 3" key="1">
    <citation type="submission" date="2021-10" db="EMBL/GenBank/DDBJ databases">
        <authorList>
            <person name="Koch H."/>
        </authorList>
    </citation>
    <scope>NUCLEOTIDE SEQUENCE [LARGE SCALE GENOMIC DNA]</scope>
    <source>
        <strain evidence="2">6680</strain>
    </source>
</reference>
<dbReference type="RefSeq" id="WP_320412267.1">
    <property type="nucleotide sequence ID" value="NZ_OU912926.1"/>
</dbReference>
<name>A0ABM8Z0U2_9PROT</name>
<organism evidence="2 3">
    <name type="scientific">Candidatus Nitrotoga arctica</name>
    <dbReference type="NCBI Taxonomy" id="453162"/>
    <lineage>
        <taxon>Bacteria</taxon>
        <taxon>Pseudomonadati</taxon>
        <taxon>Pseudomonadota</taxon>
        <taxon>Betaproteobacteria</taxon>
        <taxon>Nitrosomonadales</taxon>
        <taxon>Gallionellaceae</taxon>
        <taxon>Candidatus Nitrotoga</taxon>
    </lineage>
</organism>
<proteinExistence type="predicted"/>
<feature type="compositionally biased region" description="Polar residues" evidence="1">
    <location>
        <begin position="11"/>
        <end position="21"/>
    </location>
</feature>
<evidence type="ECO:0008006" key="4">
    <source>
        <dbReference type="Google" id="ProtNLM"/>
    </source>
</evidence>
<dbReference type="Proteomes" id="UP000839052">
    <property type="component" value="Chromosome"/>
</dbReference>
<dbReference type="Pfam" id="PF04328">
    <property type="entry name" value="Sel_put"/>
    <property type="match status" value="1"/>
</dbReference>
<evidence type="ECO:0000313" key="3">
    <source>
        <dbReference type="Proteomes" id="UP000839052"/>
    </source>
</evidence>
<keyword evidence="3" id="KW-1185">Reference proteome</keyword>
<accession>A0ABM8Z0U2</accession>
<dbReference type="InterPro" id="IPR007423">
    <property type="entry name" value="Sel_put"/>
</dbReference>
<gene>
    <name evidence="2" type="ORF">NTG6680_2203</name>
</gene>
<dbReference type="EMBL" id="OU912926">
    <property type="protein sequence ID" value="CAG9933452.1"/>
    <property type="molecule type" value="Genomic_DNA"/>
</dbReference>